<keyword evidence="2" id="KW-0472">Membrane</keyword>
<organism evidence="3 4">
    <name type="scientific">Mycena alexandri</name>
    <dbReference type="NCBI Taxonomy" id="1745969"/>
    <lineage>
        <taxon>Eukaryota</taxon>
        <taxon>Fungi</taxon>
        <taxon>Dikarya</taxon>
        <taxon>Basidiomycota</taxon>
        <taxon>Agaricomycotina</taxon>
        <taxon>Agaricomycetes</taxon>
        <taxon>Agaricomycetidae</taxon>
        <taxon>Agaricales</taxon>
        <taxon>Marasmiineae</taxon>
        <taxon>Mycenaceae</taxon>
        <taxon>Mycena</taxon>
    </lineage>
</organism>
<reference evidence="3" key="1">
    <citation type="submission" date="2023-03" db="EMBL/GenBank/DDBJ databases">
        <title>Massive genome expansion in bonnet fungi (Mycena s.s.) driven by repeated elements and novel gene families across ecological guilds.</title>
        <authorList>
            <consortium name="Lawrence Berkeley National Laboratory"/>
            <person name="Harder C.B."/>
            <person name="Miyauchi S."/>
            <person name="Viragh M."/>
            <person name="Kuo A."/>
            <person name="Thoen E."/>
            <person name="Andreopoulos B."/>
            <person name="Lu D."/>
            <person name="Skrede I."/>
            <person name="Drula E."/>
            <person name="Henrissat B."/>
            <person name="Morin E."/>
            <person name="Kohler A."/>
            <person name="Barry K."/>
            <person name="LaButti K."/>
            <person name="Morin E."/>
            <person name="Salamov A."/>
            <person name="Lipzen A."/>
            <person name="Mereny Z."/>
            <person name="Hegedus B."/>
            <person name="Baldrian P."/>
            <person name="Stursova M."/>
            <person name="Weitz H."/>
            <person name="Taylor A."/>
            <person name="Grigoriev I.V."/>
            <person name="Nagy L.G."/>
            <person name="Martin F."/>
            <person name="Kauserud H."/>
        </authorList>
    </citation>
    <scope>NUCLEOTIDE SEQUENCE</scope>
    <source>
        <strain evidence="3">CBHHK200</strain>
    </source>
</reference>
<feature type="compositionally biased region" description="Polar residues" evidence="1">
    <location>
        <begin position="95"/>
        <end position="113"/>
    </location>
</feature>
<keyword evidence="2" id="KW-1133">Transmembrane helix</keyword>
<accession>A0AAD6TAF9</accession>
<proteinExistence type="predicted"/>
<comment type="caution">
    <text evidence="3">The sequence shown here is derived from an EMBL/GenBank/DDBJ whole genome shotgun (WGS) entry which is preliminary data.</text>
</comment>
<dbReference type="EMBL" id="JARJCM010000017">
    <property type="protein sequence ID" value="KAJ7041455.1"/>
    <property type="molecule type" value="Genomic_DNA"/>
</dbReference>
<evidence type="ECO:0000256" key="2">
    <source>
        <dbReference type="SAM" id="Phobius"/>
    </source>
</evidence>
<feature type="region of interest" description="Disordered" evidence="1">
    <location>
        <begin position="94"/>
        <end position="113"/>
    </location>
</feature>
<gene>
    <name evidence="3" type="ORF">C8F04DRAFT_1177290</name>
</gene>
<dbReference type="Proteomes" id="UP001218188">
    <property type="component" value="Unassembled WGS sequence"/>
</dbReference>
<dbReference type="AlphaFoldDB" id="A0AAD6TAF9"/>
<feature type="transmembrane region" description="Helical" evidence="2">
    <location>
        <begin position="6"/>
        <end position="27"/>
    </location>
</feature>
<sequence>MEYTSWMSLLVILGYKDTLQVIYYILVMKNSTIWLYKEIALYPYYALLCWILYINWDMHSNDTPPPFRSQPFSFALTGSNGPATVTNPLPLFQATEGTATSPAVTVSDSPRLA</sequence>
<evidence type="ECO:0000256" key="1">
    <source>
        <dbReference type="SAM" id="MobiDB-lite"/>
    </source>
</evidence>
<evidence type="ECO:0000313" key="3">
    <source>
        <dbReference type="EMBL" id="KAJ7041455.1"/>
    </source>
</evidence>
<keyword evidence="4" id="KW-1185">Reference proteome</keyword>
<evidence type="ECO:0000313" key="4">
    <source>
        <dbReference type="Proteomes" id="UP001218188"/>
    </source>
</evidence>
<name>A0AAD6TAF9_9AGAR</name>
<keyword evidence="2" id="KW-0812">Transmembrane</keyword>
<feature type="transmembrane region" description="Helical" evidence="2">
    <location>
        <begin position="39"/>
        <end position="56"/>
    </location>
</feature>
<protein>
    <submittedName>
        <fullName evidence="3">Uncharacterized protein</fullName>
    </submittedName>
</protein>